<proteinExistence type="predicted"/>
<comment type="caution">
    <text evidence="3">The sequence shown here is derived from an EMBL/GenBank/DDBJ whole genome shotgun (WGS) entry which is preliminary data.</text>
</comment>
<dbReference type="PANTHER" id="PTHR42977:SF1">
    <property type="entry name" value="BLR6576 PROTEIN"/>
    <property type="match status" value="1"/>
</dbReference>
<keyword evidence="3" id="KW-0378">Hydrolase</keyword>
<dbReference type="GO" id="GO:0016787">
    <property type="term" value="F:hydrolase activity"/>
    <property type="evidence" value="ECO:0007669"/>
    <property type="project" value="UniProtKB-KW"/>
</dbReference>
<sequence length="310" mass="35039">MPLLKYLSSLVLTMLLGFGHAQAETPKMQYRQVTVDGVNIAYREIGDPSAPSVLLLHGVPSSSRMYDDLMKQLGNRFHLIAPDYPGFGNSAAPPPDKFVYTFDHLAKVIEHFTDAVGLKRYSLFMQDYGAPVGMRLAMARPQAVISMIFQNGNIYAEGLGKMWDSRKAYWADRNAYEAKFQDAHLSLDVTRQRHVGSDPDVTAYNPDLWQDEAAFLNRPGEGAIQMALIYDYRTNLDAYPAWQKWLREHQLPTLVVWGKHDLAFTVAGAEAFRRDLPNAEIAILDGGHFVMDTRLEDVANLTRKFLIKQK</sequence>
<dbReference type="SUPFAM" id="SSF53474">
    <property type="entry name" value="alpha/beta-Hydrolases"/>
    <property type="match status" value="1"/>
</dbReference>
<evidence type="ECO:0000313" key="4">
    <source>
        <dbReference type="Proteomes" id="UP001299876"/>
    </source>
</evidence>
<dbReference type="InterPro" id="IPR000073">
    <property type="entry name" value="AB_hydrolase_1"/>
</dbReference>
<keyword evidence="4" id="KW-1185">Reference proteome</keyword>
<accession>A0ABT0EX13</accession>
<dbReference type="EMBL" id="JAKNRW010000005">
    <property type="protein sequence ID" value="MCK1790295.1"/>
    <property type="molecule type" value="Genomic_DNA"/>
</dbReference>
<feature type="domain" description="AB hydrolase-1" evidence="2">
    <location>
        <begin position="51"/>
        <end position="293"/>
    </location>
</feature>
<dbReference type="Gene3D" id="3.40.50.1820">
    <property type="entry name" value="alpha/beta hydrolase"/>
    <property type="match status" value="1"/>
</dbReference>
<dbReference type="InterPro" id="IPR029058">
    <property type="entry name" value="AB_hydrolase_fold"/>
</dbReference>
<dbReference type="RefSeq" id="WP_247290101.1">
    <property type="nucleotide sequence ID" value="NZ_JAKNRW010000005.1"/>
</dbReference>
<evidence type="ECO:0000313" key="3">
    <source>
        <dbReference type="EMBL" id="MCK1790295.1"/>
    </source>
</evidence>
<keyword evidence="1" id="KW-0732">Signal</keyword>
<evidence type="ECO:0000256" key="1">
    <source>
        <dbReference type="SAM" id="SignalP"/>
    </source>
</evidence>
<organism evidence="3 4">
    <name type="scientific">Pseudomonas violetae</name>
    <dbReference type="NCBI Taxonomy" id="2915813"/>
    <lineage>
        <taxon>Bacteria</taxon>
        <taxon>Pseudomonadati</taxon>
        <taxon>Pseudomonadota</taxon>
        <taxon>Gammaproteobacteria</taxon>
        <taxon>Pseudomonadales</taxon>
        <taxon>Pseudomonadaceae</taxon>
        <taxon>Pseudomonas</taxon>
    </lineage>
</organism>
<reference evidence="3 4" key="1">
    <citation type="submission" date="2022-02" db="EMBL/GenBank/DDBJ databases">
        <title>Comparative genomics of the first Antarctic Pseudomonas spp. capable of biotransforming 2,4,6-Trinitrotoluene.</title>
        <authorList>
            <person name="Cabrera M.A."/>
            <person name="Marquez S.L."/>
            <person name="Perez-Donoso J.M."/>
        </authorList>
    </citation>
    <scope>NUCLEOTIDE SEQUENCE [LARGE SCALE GENOMIC DNA]</scope>
    <source>
        <strain evidence="3 4">TNT19</strain>
    </source>
</reference>
<dbReference type="Pfam" id="PF00561">
    <property type="entry name" value="Abhydrolase_1"/>
    <property type="match status" value="1"/>
</dbReference>
<feature type="chain" id="PRO_5046197745" evidence="1">
    <location>
        <begin position="24"/>
        <end position="310"/>
    </location>
</feature>
<dbReference type="InterPro" id="IPR051340">
    <property type="entry name" value="Haloalkane_dehalogenase"/>
</dbReference>
<protein>
    <submittedName>
        <fullName evidence="3">Alpha/beta hydrolase</fullName>
    </submittedName>
</protein>
<dbReference type="PANTHER" id="PTHR42977">
    <property type="entry name" value="HYDROLASE-RELATED"/>
    <property type="match status" value="1"/>
</dbReference>
<feature type="signal peptide" evidence="1">
    <location>
        <begin position="1"/>
        <end position="23"/>
    </location>
</feature>
<name>A0ABT0EX13_9PSED</name>
<evidence type="ECO:0000259" key="2">
    <source>
        <dbReference type="Pfam" id="PF00561"/>
    </source>
</evidence>
<dbReference type="Proteomes" id="UP001299876">
    <property type="component" value="Unassembled WGS sequence"/>
</dbReference>
<gene>
    <name evidence="3" type="ORF">L9059_08865</name>
</gene>